<evidence type="ECO:0000256" key="3">
    <source>
        <dbReference type="SAM" id="MobiDB-lite"/>
    </source>
</evidence>
<dbReference type="PANTHER" id="PTHR37483">
    <property type="entry name" value="UPF0125 PROTEIN RATB"/>
    <property type="match status" value="1"/>
</dbReference>
<dbReference type="AlphaFoldDB" id="A0A9Q3W9K1"/>
<dbReference type="HAMAP" id="MF_00460">
    <property type="entry name" value="UPF0125_RnfH"/>
    <property type="match status" value="1"/>
</dbReference>
<comment type="similarity">
    <text evidence="1 2">Belongs to the UPF0125 (RnfH) family.</text>
</comment>
<dbReference type="EMBL" id="JAJVKT010000034">
    <property type="protein sequence ID" value="MCE7510937.1"/>
    <property type="molecule type" value="Genomic_DNA"/>
</dbReference>
<accession>A0A9Q3W9K1</accession>
<dbReference type="RefSeq" id="WP_022993560.1">
    <property type="nucleotide sequence ID" value="NZ_CP012331.1"/>
</dbReference>
<gene>
    <name evidence="4" type="ORF">LZG35_20060</name>
</gene>
<protein>
    <recommendedName>
        <fullName evidence="2">UPF0125 protein LZG35_20060</fullName>
    </recommendedName>
</protein>
<organism evidence="4 5">
    <name type="scientific">Alloalcanivorax xenomutans</name>
    <dbReference type="NCBI Taxonomy" id="1094342"/>
    <lineage>
        <taxon>Bacteria</taxon>
        <taxon>Pseudomonadati</taxon>
        <taxon>Pseudomonadota</taxon>
        <taxon>Gammaproteobacteria</taxon>
        <taxon>Oceanospirillales</taxon>
        <taxon>Alcanivoracaceae</taxon>
        <taxon>Alloalcanivorax</taxon>
    </lineage>
</organism>
<keyword evidence="5" id="KW-1185">Reference proteome</keyword>
<dbReference type="SUPFAM" id="SSF54285">
    <property type="entry name" value="MoaD/ThiS"/>
    <property type="match status" value="1"/>
</dbReference>
<evidence type="ECO:0000313" key="4">
    <source>
        <dbReference type="EMBL" id="MCE7510937.1"/>
    </source>
</evidence>
<dbReference type="PANTHER" id="PTHR37483:SF1">
    <property type="entry name" value="UPF0125 PROTEIN RATB"/>
    <property type="match status" value="1"/>
</dbReference>
<dbReference type="NCBIfam" id="NF002490">
    <property type="entry name" value="PRK01777.1"/>
    <property type="match status" value="1"/>
</dbReference>
<dbReference type="KEGG" id="axe:P40_18780"/>
<evidence type="ECO:0000313" key="5">
    <source>
        <dbReference type="Proteomes" id="UP001107961"/>
    </source>
</evidence>
<dbReference type="Proteomes" id="UP001107961">
    <property type="component" value="Unassembled WGS sequence"/>
</dbReference>
<dbReference type="InterPro" id="IPR005346">
    <property type="entry name" value="RnfH"/>
</dbReference>
<evidence type="ECO:0000256" key="2">
    <source>
        <dbReference type="HAMAP-Rule" id="MF_00460"/>
    </source>
</evidence>
<dbReference type="GeneID" id="94688358"/>
<comment type="caution">
    <text evidence="4">The sequence shown here is derived from an EMBL/GenBank/DDBJ whole genome shotgun (WGS) entry which is preliminary data.</text>
</comment>
<feature type="compositionally biased region" description="Basic residues" evidence="3">
    <location>
        <begin position="87"/>
        <end position="98"/>
    </location>
</feature>
<evidence type="ECO:0000256" key="1">
    <source>
        <dbReference type="ARBA" id="ARBA00010645"/>
    </source>
</evidence>
<proteinExistence type="inferred from homology"/>
<reference evidence="4" key="1">
    <citation type="submission" date="2022-01" db="EMBL/GenBank/DDBJ databases">
        <authorList>
            <person name="Karlyshev A.V."/>
            <person name="Jaspars M."/>
        </authorList>
    </citation>
    <scope>NUCLEOTIDE SEQUENCE</scope>
    <source>
        <strain evidence="4">AGSA3-2</strain>
    </source>
</reference>
<dbReference type="InterPro" id="IPR016155">
    <property type="entry name" value="Mopterin_synth/thiamin_S_b"/>
</dbReference>
<sequence>MAGTIRVEVVYALPEKQKLIAVEVPEGASMLDAVTASGIAEHFDGLDPARVSMGVFGKVEPNPAGRRLAEGERVEIYRPLKADPKSARRARARRASQG</sequence>
<dbReference type="InterPro" id="IPR037021">
    <property type="entry name" value="RnfH_sf"/>
</dbReference>
<dbReference type="Gene3D" id="3.10.20.280">
    <property type="entry name" value="RnfH-like"/>
    <property type="match status" value="1"/>
</dbReference>
<feature type="region of interest" description="Disordered" evidence="3">
    <location>
        <begin position="79"/>
        <end position="98"/>
    </location>
</feature>
<dbReference type="Pfam" id="PF03658">
    <property type="entry name" value="Ub-RnfH"/>
    <property type="match status" value="1"/>
</dbReference>
<name>A0A9Q3W9K1_9GAMM</name>